<dbReference type="Pfam" id="PF04502">
    <property type="entry name" value="Saf4_Yju2"/>
    <property type="match status" value="1"/>
</dbReference>
<feature type="compositionally biased region" description="Low complexity" evidence="2">
    <location>
        <begin position="325"/>
        <end position="334"/>
    </location>
</feature>
<comment type="similarity">
    <text evidence="1">Belongs to the CWC16 family.</text>
</comment>
<proteinExistence type="inferred from homology"/>
<dbReference type="AlphaFoldDB" id="A0AAD7XTG9"/>
<dbReference type="Proteomes" id="UP001234581">
    <property type="component" value="Unassembled WGS sequence"/>
</dbReference>
<sequence>MQPFNKYYPPDWTPDKGSVNKHVGKHPLGDRARKLDQGILVVRFELPFNIWCTGCENHIGRGVRYNAEKKKIDNYYSTPILQFRMKCHLCSNWIEIHTDPKNTDYKVVSGARKKVEEWEPEDSEVIKLKDEETKERLESDAMFRLEHGVMDQQVEKESVPVLTQLQQLQNSSWSDPYSRSQQLRRKFREQKKKDKALEEEADRIRDKHSLHIPLLPETVDDVVRAKMIQYSDPSLVEKRKLEKTASTLFPTKRKSKSDPNKSVAQELGLRAMTHTRLKLDPFLQQSKSTLPQHKEKEDIAIVKPSKKRRLPSQHQQRGGYRDNNNDSSSSSIRSGGDGDGGGDIPCAQQPNDKVQQPLVSYGSSDSDEPDE</sequence>
<dbReference type="GO" id="GO:0071014">
    <property type="term" value="C:post-mRNA release spliceosomal complex"/>
    <property type="evidence" value="ECO:0007669"/>
    <property type="project" value="TreeGrafter"/>
</dbReference>
<feature type="region of interest" description="Disordered" evidence="2">
    <location>
        <begin position="282"/>
        <end position="371"/>
    </location>
</feature>
<dbReference type="GO" id="GO:0000398">
    <property type="term" value="P:mRNA splicing, via spliceosome"/>
    <property type="evidence" value="ECO:0007669"/>
    <property type="project" value="InterPro"/>
</dbReference>
<comment type="caution">
    <text evidence="3">The sequence shown here is derived from an EMBL/GenBank/DDBJ whole genome shotgun (WGS) entry which is preliminary data.</text>
</comment>
<dbReference type="PANTHER" id="PTHR12111:SF2">
    <property type="entry name" value="SPLICING FACTOR YJU2B-RELATED"/>
    <property type="match status" value="1"/>
</dbReference>
<dbReference type="GO" id="GO:0005684">
    <property type="term" value="C:U2-type spliceosomal complex"/>
    <property type="evidence" value="ECO:0007669"/>
    <property type="project" value="TreeGrafter"/>
</dbReference>
<evidence type="ECO:0000313" key="4">
    <source>
        <dbReference type="Proteomes" id="UP001234581"/>
    </source>
</evidence>
<dbReference type="PANTHER" id="PTHR12111">
    <property type="entry name" value="SPLICING FACTOR YJU2"/>
    <property type="match status" value="1"/>
</dbReference>
<accession>A0AAD7XTG9</accession>
<evidence type="ECO:0000256" key="2">
    <source>
        <dbReference type="SAM" id="MobiDB-lite"/>
    </source>
</evidence>
<dbReference type="RefSeq" id="XP_058341287.1">
    <property type="nucleotide sequence ID" value="XM_058487949.1"/>
</dbReference>
<evidence type="ECO:0000256" key="1">
    <source>
        <dbReference type="ARBA" id="ARBA00005595"/>
    </source>
</evidence>
<dbReference type="InterPro" id="IPR007590">
    <property type="entry name" value="Saf4/Yju2"/>
</dbReference>
<name>A0AAD7XTG9_9FUNG</name>
<evidence type="ECO:0000313" key="3">
    <source>
        <dbReference type="EMBL" id="KAJ8656374.1"/>
    </source>
</evidence>
<organism evidence="3 4">
    <name type="scientific">Lichtheimia ornata</name>
    <dbReference type="NCBI Taxonomy" id="688661"/>
    <lineage>
        <taxon>Eukaryota</taxon>
        <taxon>Fungi</taxon>
        <taxon>Fungi incertae sedis</taxon>
        <taxon>Mucoromycota</taxon>
        <taxon>Mucoromycotina</taxon>
        <taxon>Mucoromycetes</taxon>
        <taxon>Mucorales</taxon>
        <taxon>Lichtheimiaceae</taxon>
        <taxon>Lichtheimia</taxon>
    </lineage>
</organism>
<dbReference type="EMBL" id="JARTCD010000040">
    <property type="protein sequence ID" value="KAJ8656374.1"/>
    <property type="molecule type" value="Genomic_DNA"/>
</dbReference>
<gene>
    <name evidence="3" type="ORF">O0I10_007941</name>
</gene>
<protein>
    <submittedName>
        <fullName evidence="3">Uncharacterized protein</fullName>
    </submittedName>
</protein>
<reference evidence="3 4" key="1">
    <citation type="submission" date="2023-03" db="EMBL/GenBank/DDBJ databases">
        <title>Genome sequence of Lichtheimia ornata CBS 291.66.</title>
        <authorList>
            <person name="Mohabir J.T."/>
            <person name="Shea T.P."/>
            <person name="Kurbessoian T."/>
            <person name="Berby B."/>
            <person name="Fontaine J."/>
            <person name="Livny J."/>
            <person name="Gnirke A."/>
            <person name="Stajich J.E."/>
            <person name="Cuomo C.A."/>
        </authorList>
    </citation>
    <scope>NUCLEOTIDE SEQUENCE [LARGE SCALE GENOMIC DNA]</scope>
    <source>
        <strain evidence="3">CBS 291.66</strain>
    </source>
</reference>
<feature type="region of interest" description="Disordered" evidence="2">
    <location>
        <begin position="172"/>
        <end position="202"/>
    </location>
</feature>
<keyword evidence="4" id="KW-1185">Reference proteome</keyword>
<feature type="compositionally biased region" description="Basic and acidic residues" evidence="2">
    <location>
        <begin position="191"/>
        <end position="202"/>
    </location>
</feature>
<feature type="compositionally biased region" description="Polar residues" evidence="2">
    <location>
        <begin position="172"/>
        <end position="181"/>
    </location>
</feature>
<dbReference type="GeneID" id="83215348"/>
<feature type="compositionally biased region" description="Polar residues" evidence="2">
    <location>
        <begin position="348"/>
        <end position="364"/>
    </location>
</feature>